<sequence length="134" mass="15006">MGTKNVKVPTLTERVRRGDLFTGENNCQSREAFAHVTSLWGVICLIALRDGTHRYSELRRKANGVSEKMLTQTLQHLERDGFIRRTSYPVVPPHVEYDLTLLGEEVAKRVAALADWLEVNLSDIKAASLASENG</sequence>
<dbReference type="AlphaFoldDB" id="A0A2L1VHP6"/>
<evidence type="ECO:0000256" key="2">
    <source>
        <dbReference type="ARBA" id="ARBA00023125"/>
    </source>
</evidence>
<reference evidence="6" key="1">
    <citation type="submission" date="2017-12" db="EMBL/GenBank/DDBJ databases">
        <title>FDA dAtabase for Regulatory Grade micrObial Sequences (FDA-ARGOS): Supporting development and validation of Infectious Disease Dx tests.</title>
        <authorList>
            <person name="Hoffmann M."/>
            <person name="Allard M."/>
            <person name="Evans P."/>
            <person name="Brown E."/>
            <person name="Tallon L."/>
            <person name="Sadzewicz L."/>
            <person name="Sengamalay N."/>
            <person name="Ott S."/>
            <person name="Godinez A."/>
            <person name="Nagaraj S."/>
            <person name="Vavikolanu K."/>
            <person name="Aluvathingal J."/>
            <person name="Nadendla S."/>
            <person name="Sichtig H."/>
        </authorList>
    </citation>
    <scope>NUCLEOTIDE SEQUENCE [LARGE SCALE GENOMIC DNA]</scope>
    <source>
        <strain evidence="6">FDAARGOS_129</strain>
    </source>
</reference>
<name>A0A2L1VHP6_ACINO</name>
<feature type="domain" description="HTH hxlR-type" evidence="4">
    <location>
        <begin position="27"/>
        <end position="125"/>
    </location>
</feature>
<dbReference type="Proteomes" id="UP000237921">
    <property type="component" value="Chromosome"/>
</dbReference>
<dbReference type="PANTHER" id="PTHR33204">
    <property type="entry name" value="TRANSCRIPTIONAL REGULATOR, MARR FAMILY"/>
    <property type="match status" value="1"/>
</dbReference>
<dbReference type="InterPro" id="IPR036390">
    <property type="entry name" value="WH_DNA-bd_sf"/>
</dbReference>
<dbReference type="RefSeq" id="WP_016804486.1">
    <property type="nucleotide sequence ID" value="NZ_BKFN01000014.1"/>
</dbReference>
<keyword evidence="3" id="KW-0804">Transcription</keyword>
<proteinExistence type="predicted"/>
<evidence type="ECO:0000256" key="1">
    <source>
        <dbReference type="ARBA" id="ARBA00023015"/>
    </source>
</evidence>
<evidence type="ECO:0000259" key="4">
    <source>
        <dbReference type="PROSITE" id="PS51118"/>
    </source>
</evidence>
<keyword evidence="2" id="KW-0238">DNA-binding</keyword>
<dbReference type="SUPFAM" id="SSF46785">
    <property type="entry name" value="Winged helix' DNA-binding domain"/>
    <property type="match status" value="1"/>
</dbReference>
<dbReference type="EMBL" id="CP014019">
    <property type="protein sequence ID" value="AVF44694.1"/>
    <property type="molecule type" value="Genomic_DNA"/>
</dbReference>
<protein>
    <submittedName>
        <fullName evidence="5">Transcriptional regulator</fullName>
    </submittedName>
</protein>
<evidence type="ECO:0000313" key="6">
    <source>
        <dbReference type="Proteomes" id="UP000237921"/>
    </source>
</evidence>
<evidence type="ECO:0000313" key="5">
    <source>
        <dbReference type="EMBL" id="AVF44694.1"/>
    </source>
</evidence>
<organism evidence="5 6">
    <name type="scientific">Acinetobacter nosocomialis</name>
    <dbReference type="NCBI Taxonomy" id="106654"/>
    <lineage>
        <taxon>Bacteria</taxon>
        <taxon>Pseudomonadati</taxon>
        <taxon>Pseudomonadota</taxon>
        <taxon>Gammaproteobacteria</taxon>
        <taxon>Moraxellales</taxon>
        <taxon>Moraxellaceae</taxon>
        <taxon>Acinetobacter</taxon>
        <taxon>Acinetobacter calcoaceticus/baumannii complex</taxon>
    </lineage>
</organism>
<dbReference type="InterPro" id="IPR036388">
    <property type="entry name" value="WH-like_DNA-bd_sf"/>
</dbReference>
<dbReference type="Gene3D" id="1.10.10.10">
    <property type="entry name" value="Winged helix-like DNA-binding domain superfamily/Winged helix DNA-binding domain"/>
    <property type="match status" value="1"/>
</dbReference>
<dbReference type="GO" id="GO:0003677">
    <property type="term" value="F:DNA binding"/>
    <property type="evidence" value="ECO:0007669"/>
    <property type="project" value="UniProtKB-KW"/>
</dbReference>
<dbReference type="InterPro" id="IPR002577">
    <property type="entry name" value="HTH_HxlR"/>
</dbReference>
<accession>A0A2L1VHP6</accession>
<keyword evidence="1" id="KW-0805">Transcription regulation</keyword>
<dbReference type="PROSITE" id="PS51118">
    <property type="entry name" value="HTH_HXLR"/>
    <property type="match status" value="1"/>
</dbReference>
<dbReference type="Pfam" id="PF01638">
    <property type="entry name" value="HxlR"/>
    <property type="match status" value="1"/>
</dbReference>
<evidence type="ECO:0000256" key="3">
    <source>
        <dbReference type="ARBA" id="ARBA00023163"/>
    </source>
</evidence>
<gene>
    <name evidence="5" type="ORF">AL533_09980</name>
</gene>
<dbReference type="PANTHER" id="PTHR33204:SF37">
    <property type="entry name" value="HTH-TYPE TRANSCRIPTIONAL REGULATOR YODB"/>
    <property type="match status" value="1"/>
</dbReference>